<feature type="transmembrane region" description="Helical" evidence="1">
    <location>
        <begin position="5"/>
        <end position="24"/>
    </location>
</feature>
<reference evidence="2 3" key="1">
    <citation type="submission" date="2020-04" db="EMBL/GenBank/DDBJ databases">
        <title>Enterovirga sp. isolate from soil.</title>
        <authorList>
            <person name="Chea S."/>
            <person name="Kim D.-U."/>
        </authorList>
    </citation>
    <scope>NUCLEOTIDE SEQUENCE [LARGE SCALE GENOMIC DNA]</scope>
    <source>
        <strain evidence="2 3">DB1703</strain>
    </source>
</reference>
<protein>
    <submittedName>
        <fullName evidence="2">Uncharacterized protein</fullName>
    </submittedName>
</protein>
<keyword evidence="1" id="KW-0472">Membrane</keyword>
<evidence type="ECO:0000313" key="2">
    <source>
        <dbReference type="EMBL" id="NNM71007.1"/>
    </source>
</evidence>
<keyword evidence="1" id="KW-1133">Transmembrane helix</keyword>
<dbReference type="InterPro" id="IPR046093">
    <property type="entry name" value="DUF6111"/>
</dbReference>
<comment type="caution">
    <text evidence="2">The sequence shown here is derived from an EMBL/GenBank/DDBJ whole genome shotgun (WGS) entry which is preliminary data.</text>
</comment>
<dbReference type="RefSeq" id="WP_171216519.1">
    <property type="nucleotide sequence ID" value="NZ_JABEPP010000001.1"/>
</dbReference>
<feature type="transmembrane region" description="Helical" evidence="1">
    <location>
        <begin position="36"/>
        <end position="57"/>
    </location>
</feature>
<keyword evidence="3" id="KW-1185">Reference proteome</keyword>
<dbReference type="Pfam" id="PF19606">
    <property type="entry name" value="DUF6111"/>
    <property type="match status" value="1"/>
</dbReference>
<keyword evidence="1" id="KW-0812">Transmembrane</keyword>
<organism evidence="2 3">
    <name type="scientific">Enterovirga aerilata</name>
    <dbReference type="NCBI Taxonomy" id="2730920"/>
    <lineage>
        <taxon>Bacteria</taxon>
        <taxon>Pseudomonadati</taxon>
        <taxon>Pseudomonadota</taxon>
        <taxon>Alphaproteobacteria</taxon>
        <taxon>Hyphomicrobiales</taxon>
        <taxon>Methylobacteriaceae</taxon>
        <taxon>Enterovirga</taxon>
    </lineage>
</organism>
<dbReference type="Proteomes" id="UP000564885">
    <property type="component" value="Unassembled WGS sequence"/>
</dbReference>
<gene>
    <name evidence="2" type="ORF">HJG44_01175</name>
</gene>
<dbReference type="EMBL" id="JABEPP010000001">
    <property type="protein sequence ID" value="NNM71007.1"/>
    <property type="molecule type" value="Genomic_DNA"/>
</dbReference>
<sequence>MIRVILTEGLLFLAPFLVFGLFLMLQRRKVLDVEHWSGPIVWLAMAGLLLVLASFLYKGFFTERPAAGFEPPHMENGQFVPGRFK</sequence>
<evidence type="ECO:0000256" key="1">
    <source>
        <dbReference type="SAM" id="Phobius"/>
    </source>
</evidence>
<evidence type="ECO:0000313" key="3">
    <source>
        <dbReference type="Proteomes" id="UP000564885"/>
    </source>
</evidence>
<name>A0A849I4L7_9HYPH</name>
<proteinExistence type="predicted"/>
<accession>A0A849I4L7</accession>
<dbReference type="AlphaFoldDB" id="A0A849I4L7"/>